<gene>
    <name evidence="1" type="ORF">rpr22_0577</name>
</gene>
<dbReference type="HOGENOM" id="CLU_3047527_0_0_5"/>
<dbReference type="KEGG" id="rpq:rpr22_0577"/>
<name>D5AXE4_RICPP</name>
<protein>
    <submittedName>
        <fullName evidence="1">Uncharacterized protein</fullName>
    </submittedName>
</protein>
<accession>D5AXE4</accession>
<dbReference type="AlphaFoldDB" id="D5AXE4"/>
<proteinExistence type="predicted"/>
<organism evidence="1 2">
    <name type="scientific">Rickettsia prowazekii (strain Rp22)</name>
    <dbReference type="NCBI Taxonomy" id="449216"/>
    <lineage>
        <taxon>Bacteria</taxon>
        <taxon>Pseudomonadati</taxon>
        <taxon>Pseudomonadota</taxon>
        <taxon>Alphaproteobacteria</taxon>
        <taxon>Rickettsiales</taxon>
        <taxon>Rickettsiaceae</taxon>
        <taxon>Rickettsieae</taxon>
        <taxon>Rickettsia</taxon>
        <taxon>typhus group</taxon>
    </lineage>
</organism>
<dbReference type="PATRIC" id="fig|449216.3.peg.558"/>
<reference evidence="1 2" key="1">
    <citation type="journal article" date="2010" name="Genome Res.">
        <title>Genomic, proteomic, and transcriptomic analysis of virulent and avirulent Rickettsia prowazekii reveals its adaptive mutation capabilities.</title>
        <authorList>
            <person name="Bechah Y."/>
            <person name="El Karkouri K."/>
            <person name="Mediannikov O."/>
            <person name="Leroy Q."/>
            <person name="Pelletier N."/>
            <person name="Robert C."/>
            <person name="Medigue C."/>
            <person name="Mege J.L."/>
            <person name="Raoult D."/>
        </authorList>
    </citation>
    <scope>NUCLEOTIDE SEQUENCE [LARGE SCALE GENOMIC DNA]</scope>
    <source>
        <strain evidence="1 2">Rp22</strain>
    </source>
</reference>
<dbReference type="EMBL" id="CP001584">
    <property type="protein sequence ID" value="ADE30083.1"/>
    <property type="molecule type" value="Genomic_DNA"/>
</dbReference>
<sequence length="54" mass="6318">MVIYAKFNRPGFPLLKTVYDFGVKSYNFILNTFSDYKVAHCFNNNADEILHILD</sequence>
<dbReference type="Proteomes" id="UP000006931">
    <property type="component" value="Chromosome"/>
</dbReference>
<evidence type="ECO:0000313" key="1">
    <source>
        <dbReference type="EMBL" id="ADE30083.1"/>
    </source>
</evidence>
<evidence type="ECO:0000313" key="2">
    <source>
        <dbReference type="Proteomes" id="UP000006931"/>
    </source>
</evidence>